<keyword evidence="3" id="KW-1185">Reference proteome</keyword>
<feature type="region of interest" description="Disordered" evidence="1">
    <location>
        <begin position="1"/>
        <end position="46"/>
    </location>
</feature>
<proteinExistence type="predicted"/>
<protein>
    <submittedName>
        <fullName evidence="2">Uncharacterized protein</fullName>
    </submittedName>
</protein>
<feature type="compositionally biased region" description="Low complexity" evidence="1">
    <location>
        <begin position="16"/>
        <end position="29"/>
    </location>
</feature>
<sequence length="99" mass="10375">MGANNGKQCGSEGKGSSSISSDLSSSTDHTSTKVPKNAATSEEMLDLSTARDDAQLTFKRPWLWHSEELAALSQLSGSVIDGSLARPPGRLPSASSARR</sequence>
<evidence type="ECO:0000256" key="1">
    <source>
        <dbReference type="SAM" id="MobiDB-lite"/>
    </source>
</evidence>
<dbReference type="Proteomes" id="UP001152622">
    <property type="component" value="Chromosome 19"/>
</dbReference>
<reference evidence="2" key="1">
    <citation type="journal article" date="2023" name="Science">
        <title>Genome structures resolve the early diversification of teleost fishes.</title>
        <authorList>
            <person name="Parey E."/>
            <person name="Louis A."/>
            <person name="Montfort J."/>
            <person name="Bouchez O."/>
            <person name="Roques C."/>
            <person name="Iampietro C."/>
            <person name="Lluch J."/>
            <person name="Castinel A."/>
            <person name="Donnadieu C."/>
            <person name="Desvignes T."/>
            <person name="Floi Bucao C."/>
            <person name="Jouanno E."/>
            <person name="Wen M."/>
            <person name="Mejri S."/>
            <person name="Dirks R."/>
            <person name="Jansen H."/>
            <person name="Henkel C."/>
            <person name="Chen W.J."/>
            <person name="Zahm M."/>
            <person name="Cabau C."/>
            <person name="Klopp C."/>
            <person name="Thompson A.W."/>
            <person name="Robinson-Rechavi M."/>
            <person name="Braasch I."/>
            <person name="Lecointre G."/>
            <person name="Bobe J."/>
            <person name="Postlethwait J.H."/>
            <person name="Berthelot C."/>
            <person name="Roest Crollius H."/>
            <person name="Guiguen Y."/>
        </authorList>
    </citation>
    <scope>NUCLEOTIDE SEQUENCE</scope>
    <source>
        <strain evidence="2">WJC10195</strain>
    </source>
</reference>
<organism evidence="2 3">
    <name type="scientific">Synaphobranchus kaupii</name>
    <name type="common">Kaup's arrowtooth eel</name>
    <dbReference type="NCBI Taxonomy" id="118154"/>
    <lineage>
        <taxon>Eukaryota</taxon>
        <taxon>Metazoa</taxon>
        <taxon>Chordata</taxon>
        <taxon>Craniata</taxon>
        <taxon>Vertebrata</taxon>
        <taxon>Euteleostomi</taxon>
        <taxon>Actinopterygii</taxon>
        <taxon>Neopterygii</taxon>
        <taxon>Teleostei</taxon>
        <taxon>Anguilliformes</taxon>
        <taxon>Synaphobranchidae</taxon>
        <taxon>Synaphobranchus</taxon>
    </lineage>
</organism>
<accession>A0A9Q1IEI9</accession>
<evidence type="ECO:0000313" key="2">
    <source>
        <dbReference type="EMBL" id="KAJ8336706.1"/>
    </source>
</evidence>
<gene>
    <name evidence="2" type="ORF">SKAU_G00379260</name>
</gene>
<name>A0A9Q1IEI9_SYNKA</name>
<dbReference type="EMBL" id="JAINUF010000019">
    <property type="protein sequence ID" value="KAJ8336706.1"/>
    <property type="molecule type" value="Genomic_DNA"/>
</dbReference>
<evidence type="ECO:0000313" key="3">
    <source>
        <dbReference type="Proteomes" id="UP001152622"/>
    </source>
</evidence>
<dbReference type="AlphaFoldDB" id="A0A9Q1IEI9"/>
<comment type="caution">
    <text evidence="2">The sequence shown here is derived from an EMBL/GenBank/DDBJ whole genome shotgun (WGS) entry which is preliminary data.</text>
</comment>
<feature type="region of interest" description="Disordered" evidence="1">
    <location>
        <begin position="77"/>
        <end position="99"/>
    </location>
</feature>